<sequence>MTRPKVTRVKTLPEPATTGDFSLFDQEEAMIAQSEEMLRKLEEVSDGVRTLMRAYRQGYREQRRLVRLSDRMQDELRRLNQRLEAEVRTREALAHRLEALAAVDELTGAATRRHFMDVAAHLADQWRHEGRSSGVIMADLDRFKTINDRFGHAAGDEALRLFVGRMSETLREDDLVGRLGGEEFAVLLPGIGAAELDEVAERLRATTAAIRMPWKGDEIRLTASFGLARFSAPGDDIDRVLSRADKALYAAKRSGRNRVATNDDSTEEAAEDL</sequence>
<evidence type="ECO:0000313" key="6">
    <source>
        <dbReference type="Proteomes" id="UP000257706"/>
    </source>
</evidence>
<name>A0A3B9IFY4_9PROT</name>
<dbReference type="CDD" id="cd01949">
    <property type="entry name" value="GGDEF"/>
    <property type="match status" value="1"/>
</dbReference>
<feature type="domain" description="GGDEF" evidence="4">
    <location>
        <begin position="131"/>
        <end position="264"/>
    </location>
</feature>
<dbReference type="Gene3D" id="3.30.70.270">
    <property type="match status" value="1"/>
</dbReference>
<dbReference type="Pfam" id="PF00990">
    <property type="entry name" value="GGDEF"/>
    <property type="match status" value="1"/>
</dbReference>
<dbReference type="SUPFAM" id="SSF55073">
    <property type="entry name" value="Nucleotide cyclase"/>
    <property type="match status" value="1"/>
</dbReference>
<dbReference type="InterPro" id="IPR043128">
    <property type="entry name" value="Rev_trsase/Diguanyl_cyclase"/>
</dbReference>
<dbReference type="InterPro" id="IPR000160">
    <property type="entry name" value="GGDEF_dom"/>
</dbReference>
<dbReference type="AlphaFoldDB" id="A0A3B9IFY4"/>
<dbReference type="InterPro" id="IPR050469">
    <property type="entry name" value="Diguanylate_Cyclase"/>
</dbReference>
<proteinExistence type="predicted"/>
<evidence type="ECO:0000256" key="2">
    <source>
        <dbReference type="ARBA" id="ARBA00034247"/>
    </source>
</evidence>
<dbReference type="GO" id="GO:0052621">
    <property type="term" value="F:diguanylate cyclase activity"/>
    <property type="evidence" value="ECO:0007669"/>
    <property type="project" value="UniProtKB-EC"/>
</dbReference>
<comment type="catalytic activity">
    <reaction evidence="2">
        <text>2 GTP = 3',3'-c-di-GMP + 2 diphosphate</text>
        <dbReference type="Rhea" id="RHEA:24898"/>
        <dbReference type="ChEBI" id="CHEBI:33019"/>
        <dbReference type="ChEBI" id="CHEBI:37565"/>
        <dbReference type="ChEBI" id="CHEBI:58805"/>
        <dbReference type="EC" id="2.7.7.65"/>
    </reaction>
</comment>
<dbReference type="Proteomes" id="UP000257706">
    <property type="component" value="Unassembled WGS sequence"/>
</dbReference>
<reference evidence="5 6" key="1">
    <citation type="journal article" date="2018" name="Nat. Biotechnol.">
        <title>A standardized bacterial taxonomy based on genome phylogeny substantially revises the tree of life.</title>
        <authorList>
            <person name="Parks D.H."/>
            <person name="Chuvochina M."/>
            <person name="Waite D.W."/>
            <person name="Rinke C."/>
            <person name="Skarshewski A."/>
            <person name="Chaumeil P.A."/>
            <person name="Hugenholtz P."/>
        </authorList>
    </citation>
    <scope>NUCLEOTIDE SEQUENCE [LARGE SCALE GENOMIC DNA]</scope>
    <source>
        <strain evidence="5">UBA8739</strain>
    </source>
</reference>
<gene>
    <name evidence="5" type="ORF">DCK97_04975</name>
</gene>
<dbReference type="NCBIfam" id="TIGR00254">
    <property type="entry name" value="GGDEF"/>
    <property type="match status" value="1"/>
</dbReference>
<dbReference type="SMART" id="SM00267">
    <property type="entry name" value="GGDEF"/>
    <property type="match status" value="1"/>
</dbReference>
<organism evidence="5 6">
    <name type="scientific">Tistrella mobilis</name>
    <dbReference type="NCBI Taxonomy" id="171437"/>
    <lineage>
        <taxon>Bacteria</taxon>
        <taxon>Pseudomonadati</taxon>
        <taxon>Pseudomonadota</taxon>
        <taxon>Alphaproteobacteria</taxon>
        <taxon>Geminicoccales</taxon>
        <taxon>Geminicoccaceae</taxon>
        <taxon>Tistrella</taxon>
    </lineage>
</organism>
<dbReference type="FunFam" id="3.30.70.270:FF:000001">
    <property type="entry name" value="Diguanylate cyclase domain protein"/>
    <property type="match status" value="1"/>
</dbReference>
<evidence type="ECO:0000256" key="1">
    <source>
        <dbReference type="ARBA" id="ARBA00012528"/>
    </source>
</evidence>
<evidence type="ECO:0000256" key="3">
    <source>
        <dbReference type="SAM" id="Coils"/>
    </source>
</evidence>
<feature type="coiled-coil region" evidence="3">
    <location>
        <begin position="24"/>
        <end position="100"/>
    </location>
</feature>
<evidence type="ECO:0000259" key="4">
    <source>
        <dbReference type="PROSITE" id="PS50887"/>
    </source>
</evidence>
<dbReference type="EMBL" id="DMAI01000079">
    <property type="protein sequence ID" value="HAE46752.1"/>
    <property type="molecule type" value="Genomic_DNA"/>
</dbReference>
<dbReference type="PROSITE" id="PS50887">
    <property type="entry name" value="GGDEF"/>
    <property type="match status" value="1"/>
</dbReference>
<dbReference type="PANTHER" id="PTHR45138:SF9">
    <property type="entry name" value="DIGUANYLATE CYCLASE DGCM-RELATED"/>
    <property type="match status" value="1"/>
</dbReference>
<dbReference type="EC" id="2.7.7.65" evidence="1"/>
<accession>A0A3B9IFY4</accession>
<evidence type="ECO:0000313" key="5">
    <source>
        <dbReference type="EMBL" id="HAE46752.1"/>
    </source>
</evidence>
<dbReference type="InterPro" id="IPR029787">
    <property type="entry name" value="Nucleotide_cyclase"/>
</dbReference>
<keyword evidence="3" id="KW-0175">Coiled coil</keyword>
<dbReference type="PANTHER" id="PTHR45138">
    <property type="entry name" value="REGULATORY COMPONENTS OF SENSORY TRANSDUCTION SYSTEM"/>
    <property type="match status" value="1"/>
</dbReference>
<protein>
    <recommendedName>
        <fullName evidence="1">diguanylate cyclase</fullName>
        <ecNumber evidence="1">2.7.7.65</ecNumber>
    </recommendedName>
</protein>
<comment type="caution">
    <text evidence="5">The sequence shown here is derived from an EMBL/GenBank/DDBJ whole genome shotgun (WGS) entry which is preliminary data.</text>
</comment>